<dbReference type="EMBL" id="FCOK02000115">
    <property type="protein sequence ID" value="SAL71743.1"/>
    <property type="molecule type" value="Genomic_DNA"/>
</dbReference>
<dbReference type="InterPro" id="IPR036148">
    <property type="entry name" value="MmgE/PrpD_sf"/>
</dbReference>
<dbReference type="InterPro" id="IPR045336">
    <property type="entry name" value="MmgE_PrpD_N"/>
</dbReference>
<name>A0A158JTB5_9BURK</name>
<dbReference type="Gene3D" id="1.10.4100.10">
    <property type="entry name" value="2-methylcitrate dehydratase PrpD"/>
    <property type="match status" value="1"/>
</dbReference>
<reference evidence="2 3" key="1">
    <citation type="submission" date="2016-01" db="EMBL/GenBank/DDBJ databases">
        <authorList>
            <person name="Oliw E.H."/>
        </authorList>
    </citation>
    <scope>NUCLEOTIDE SEQUENCE [LARGE SCALE GENOMIC DNA]</scope>
    <source>
        <strain evidence="2">LMG 27134</strain>
    </source>
</reference>
<evidence type="ECO:0000313" key="3">
    <source>
        <dbReference type="Proteomes" id="UP000054683"/>
    </source>
</evidence>
<evidence type="ECO:0000313" key="2">
    <source>
        <dbReference type="EMBL" id="SAL71743.1"/>
    </source>
</evidence>
<dbReference type="Proteomes" id="UP000054683">
    <property type="component" value="Unassembled WGS sequence"/>
</dbReference>
<dbReference type="AlphaFoldDB" id="A0A158JTB5"/>
<organism evidence="2 3">
    <name type="scientific">Caballeronia udeis</name>
    <dbReference type="NCBI Taxonomy" id="1232866"/>
    <lineage>
        <taxon>Bacteria</taxon>
        <taxon>Pseudomonadati</taxon>
        <taxon>Pseudomonadota</taxon>
        <taxon>Betaproteobacteria</taxon>
        <taxon>Burkholderiales</taxon>
        <taxon>Burkholderiaceae</taxon>
        <taxon>Caballeronia</taxon>
    </lineage>
</organism>
<dbReference type="SUPFAM" id="SSF103378">
    <property type="entry name" value="2-methylcitrate dehydratase PrpD"/>
    <property type="match status" value="1"/>
</dbReference>
<dbReference type="InterPro" id="IPR042183">
    <property type="entry name" value="MmgE/PrpD_sf_1"/>
</dbReference>
<feature type="domain" description="MmgE/PrpD N-terminal" evidence="1">
    <location>
        <begin position="31"/>
        <end position="164"/>
    </location>
</feature>
<dbReference type="GO" id="GO:0016829">
    <property type="term" value="F:lyase activity"/>
    <property type="evidence" value="ECO:0007669"/>
    <property type="project" value="InterPro"/>
</dbReference>
<sequence>MSRVDLSNDFAARGGEYAVSDPANWCSGGGKKSMLDTIGMVLAASGVGPAVRSMVDIVRESGGAAESTILGFGGPAPALMAAFANGRWRIVWITHDHAPEGYHPSSSIVPAAFAVAERAGGILCREMIAAVAAGQDMFLRMRRNVESRQDWHLTTVLGVFAAAASGHGGCELFLIEVCDDLQIGQLLRQSADLLDDSRRTTY</sequence>
<accession>A0A158JTB5</accession>
<gene>
    <name evidence="2" type="ORF">AWB69_08689</name>
</gene>
<protein>
    <submittedName>
        <fullName evidence="2">MmgE/PrpD family protein</fullName>
    </submittedName>
</protein>
<proteinExistence type="predicted"/>
<evidence type="ECO:0000259" key="1">
    <source>
        <dbReference type="Pfam" id="PF03972"/>
    </source>
</evidence>
<dbReference type="Pfam" id="PF03972">
    <property type="entry name" value="MmgE_PrpD_N"/>
    <property type="match status" value="1"/>
</dbReference>